<dbReference type="InterPro" id="IPR038092">
    <property type="entry name" value="PHAX_RNA-binding_sf"/>
</dbReference>
<evidence type="ECO:0000256" key="8">
    <source>
        <dbReference type="ARBA" id="ARBA00022927"/>
    </source>
</evidence>
<sequence length="366" mass="42062">MEQDEVVLEEGELSDDSDTYTPLERPANYSASQPNARFPVVPESESETELQSSDSDSDSDCNKKKSKKPKIKLKPKLQQPKQKKYDIWSTRVQEEVLAETLNSCDVTIKDRSRSVETYDYLGSHFERKNNKRTRDDRYNPNIKSVGRSKSVEKVKGNARKIFDLAVNSTSSPEEIAKDIANKLYEEKEELILRVIDALGVDKTFLLFKETKRIEEEGGMLVMNQTRRRTPGGVFLFLVRHDYDITPEQKDKIFDDEKQKAKVMIRNKQKKKLKKLKEEIAASKAKLLPDLLTRAELLAKENNRVRKETDERDVINPPPTPETDGHENSGDGMEGVNGIDSLDSRRKFESYDDDFLDINCSNDMDLF</sequence>
<keyword evidence="14" id="KW-1185">Reference proteome</keyword>
<organism evidence="13 14">
    <name type="scientific">Asbolus verrucosus</name>
    <name type="common">Desert ironclad beetle</name>
    <dbReference type="NCBI Taxonomy" id="1661398"/>
    <lineage>
        <taxon>Eukaryota</taxon>
        <taxon>Metazoa</taxon>
        <taxon>Ecdysozoa</taxon>
        <taxon>Arthropoda</taxon>
        <taxon>Hexapoda</taxon>
        <taxon>Insecta</taxon>
        <taxon>Pterygota</taxon>
        <taxon>Neoptera</taxon>
        <taxon>Endopterygota</taxon>
        <taxon>Coleoptera</taxon>
        <taxon>Polyphaga</taxon>
        <taxon>Cucujiformia</taxon>
        <taxon>Tenebrionidae</taxon>
        <taxon>Pimeliinae</taxon>
        <taxon>Asbolus</taxon>
    </lineage>
</organism>
<comment type="similarity">
    <text evidence="3">Belongs to the PHAX family.</text>
</comment>
<evidence type="ECO:0000256" key="2">
    <source>
        <dbReference type="ARBA" id="ARBA00004496"/>
    </source>
</evidence>
<evidence type="ECO:0000256" key="11">
    <source>
        <dbReference type="SAM" id="MobiDB-lite"/>
    </source>
</evidence>
<evidence type="ECO:0000256" key="7">
    <source>
        <dbReference type="ARBA" id="ARBA00022884"/>
    </source>
</evidence>
<dbReference type="GO" id="GO:0005634">
    <property type="term" value="C:nucleus"/>
    <property type="evidence" value="ECO:0007669"/>
    <property type="project" value="UniProtKB-SubCell"/>
</dbReference>
<evidence type="ECO:0000256" key="3">
    <source>
        <dbReference type="ARBA" id="ARBA00006094"/>
    </source>
</evidence>
<dbReference type="OrthoDB" id="20573at2759"/>
<evidence type="ECO:0000256" key="10">
    <source>
        <dbReference type="ARBA" id="ARBA00030834"/>
    </source>
</evidence>
<dbReference type="STRING" id="1661398.A0A482V8G0"/>
<evidence type="ECO:0000313" key="14">
    <source>
        <dbReference type="Proteomes" id="UP000292052"/>
    </source>
</evidence>
<dbReference type="Pfam" id="PF10258">
    <property type="entry name" value="PHAX_RNA-bd"/>
    <property type="match status" value="1"/>
</dbReference>
<comment type="caution">
    <text evidence="13">The sequence shown here is derived from an EMBL/GenBank/DDBJ whole genome shotgun (WGS) entry which is preliminary data.</text>
</comment>
<evidence type="ECO:0000259" key="12">
    <source>
        <dbReference type="Pfam" id="PF10258"/>
    </source>
</evidence>
<proteinExistence type="inferred from homology"/>
<keyword evidence="8" id="KW-0653">Protein transport</keyword>
<dbReference type="PANTHER" id="PTHR13135:SF0">
    <property type="entry name" value="PHOSPHORYLATED ADAPTER RNA EXPORT PROTEIN"/>
    <property type="match status" value="1"/>
</dbReference>
<evidence type="ECO:0000256" key="1">
    <source>
        <dbReference type="ARBA" id="ARBA00004123"/>
    </source>
</evidence>
<feature type="compositionally biased region" description="Basic residues" evidence="11">
    <location>
        <begin position="64"/>
        <end position="75"/>
    </location>
</feature>
<dbReference type="PANTHER" id="PTHR13135">
    <property type="entry name" value="CYTOSOLIC RESINIFERATOXIN BINDING PROTEIN RBP-26"/>
    <property type="match status" value="1"/>
</dbReference>
<keyword evidence="9" id="KW-0539">Nucleus</keyword>
<feature type="compositionally biased region" description="Basic and acidic residues" evidence="11">
    <location>
        <begin position="302"/>
        <end position="313"/>
    </location>
</feature>
<gene>
    <name evidence="13" type="ORF">BDFB_006685</name>
</gene>
<keyword evidence="6" id="KW-0963">Cytoplasm</keyword>
<name>A0A482V8G0_ASBVE</name>
<protein>
    <recommendedName>
        <fullName evidence="4">Phosphorylated adapter RNA export protein</fullName>
    </recommendedName>
    <alternativeName>
        <fullName evidence="10">RNA U small nuclear RNA export adapter protein</fullName>
    </alternativeName>
</protein>
<dbReference type="InterPro" id="IPR019385">
    <property type="entry name" value="PHAX_RNA-binding_domain"/>
</dbReference>
<comment type="subcellular location">
    <subcellularLocation>
        <location evidence="2">Cytoplasm</location>
    </subcellularLocation>
    <subcellularLocation>
        <location evidence="1">Nucleus</location>
    </subcellularLocation>
</comment>
<reference evidence="13 14" key="1">
    <citation type="submission" date="2017-03" db="EMBL/GenBank/DDBJ databases">
        <title>Genome of the blue death feigning beetle - Asbolus verrucosus.</title>
        <authorList>
            <person name="Rider S.D."/>
        </authorList>
    </citation>
    <scope>NUCLEOTIDE SEQUENCE [LARGE SCALE GENOMIC DNA]</scope>
    <source>
        <strain evidence="13">Butters</strain>
        <tissue evidence="13">Head and leg muscle</tissue>
    </source>
</reference>
<feature type="compositionally biased region" description="Acidic residues" evidence="11">
    <location>
        <begin position="1"/>
        <end position="18"/>
    </location>
</feature>
<dbReference type="EMBL" id="QDEB01127777">
    <property type="protein sequence ID" value="RZB39498.1"/>
    <property type="molecule type" value="Genomic_DNA"/>
</dbReference>
<dbReference type="Proteomes" id="UP000292052">
    <property type="component" value="Unassembled WGS sequence"/>
</dbReference>
<dbReference type="GO" id="GO:0015031">
    <property type="term" value="P:protein transport"/>
    <property type="evidence" value="ECO:0007669"/>
    <property type="project" value="UniProtKB-KW"/>
</dbReference>
<evidence type="ECO:0000313" key="13">
    <source>
        <dbReference type="EMBL" id="RZB39498.1"/>
    </source>
</evidence>
<evidence type="ECO:0000256" key="4">
    <source>
        <dbReference type="ARBA" id="ARBA00016856"/>
    </source>
</evidence>
<feature type="region of interest" description="Disordered" evidence="11">
    <location>
        <begin position="1"/>
        <end position="83"/>
    </location>
</feature>
<accession>A0A482V8G0</accession>
<evidence type="ECO:0000256" key="5">
    <source>
        <dbReference type="ARBA" id="ARBA00022448"/>
    </source>
</evidence>
<keyword evidence="7" id="KW-0694">RNA-binding</keyword>
<dbReference type="FunFam" id="1.10.10.1440:FF:000001">
    <property type="entry name" value="phosphorylated adapter RNA export protein-like"/>
    <property type="match status" value="1"/>
</dbReference>
<dbReference type="InterPro" id="IPR039047">
    <property type="entry name" value="PHAX"/>
</dbReference>
<dbReference type="Gene3D" id="1.10.10.1440">
    <property type="entry name" value="PHAX RNA-binding domain"/>
    <property type="match status" value="1"/>
</dbReference>
<dbReference type="AlphaFoldDB" id="A0A482V8G0"/>
<evidence type="ECO:0000256" key="9">
    <source>
        <dbReference type="ARBA" id="ARBA00023242"/>
    </source>
</evidence>
<feature type="domain" description="Phosphorylated adapter RNA export protein RNA-binding" evidence="12">
    <location>
        <begin position="175"/>
        <end position="258"/>
    </location>
</feature>
<dbReference type="GO" id="GO:0003723">
    <property type="term" value="F:RNA binding"/>
    <property type="evidence" value="ECO:0007669"/>
    <property type="project" value="UniProtKB-KW"/>
</dbReference>
<dbReference type="GO" id="GO:0005737">
    <property type="term" value="C:cytoplasm"/>
    <property type="evidence" value="ECO:0007669"/>
    <property type="project" value="UniProtKB-SubCell"/>
</dbReference>
<keyword evidence="5" id="KW-0813">Transport</keyword>
<dbReference type="GO" id="GO:0006408">
    <property type="term" value="P:snRNA export from nucleus"/>
    <property type="evidence" value="ECO:0007669"/>
    <property type="project" value="InterPro"/>
</dbReference>
<evidence type="ECO:0000256" key="6">
    <source>
        <dbReference type="ARBA" id="ARBA00022490"/>
    </source>
</evidence>
<feature type="region of interest" description="Disordered" evidence="11">
    <location>
        <begin position="302"/>
        <end position="340"/>
    </location>
</feature>